<organism evidence="1 2">
    <name type="scientific">Kickxella alabastrina</name>
    <dbReference type="NCBI Taxonomy" id="61397"/>
    <lineage>
        <taxon>Eukaryota</taxon>
        <taxon>Fungi</taxon>
        <taxon>Fungi incertae sedis</taxon>
        <taxon>Zoopagomycota</taxon>
        <taxon>Kickxellomycotina</taxon>
        <taxon>Kickxellomycetes</taxon>
        <taxon>Kickxellales</taxon>
        <taxon>Kickxellaceae</taxon>
        <taxon>Kickxella</taxon>
    </lineage>
</organism>
<protein>
    <submittedName>
        <fullName evidence="1">GTPase activating protein (GAP)</fullName>
    </submittedName>
</protein>
<accession>A0ACC1I186</accession>
<reference evidence="1" key="1">
    <citation type="submission" date="2022-07" db="EMBL/GenBank/DDBJ databases">
        <title>Phylogenomic reconstructions and comparative analyses of Kickxellomycotina fungi.</title>
        <authorList>
            <person name="Reynolds N.K."/>
            <person name="Stajich J.E."/>
            <person name="Barry K."/>
            <person name="Grigoriev I.V."/>
            <person name="Crous P."/>
            <person name="Smith M.E."/>
        </authorList>
    </citation>
    <scope>NUCLEOTIDE SEQUENCE</scope>
    <source>
        <strain evidence="1">Benny 63K</strain>
    </source>
</reference>
<comment type="caution">
    <text evidence="1">The sequence shown here is derived from an EMBL/GenBank/DDBJ whole genome shotgun (WGS) entry which is preliminary data.</text>
</comment>
<proteinExistence type="predicted"/>
<dbReference type="Proteomes" id="UP001150581">
    <property type="component" value="Unassembled WGS sequence"/>
</dbReference>
<evidence type="ECO:0000313" key="2">
    <source>
        <dbReference type="Proteomes" id="UP001150581"/>
    </source>
</evidence>
<feature type="non-terminal residue" evidence="1">
    <location>
        <position position="540"/>
    </location>
</feature>
<name>A0ACC1I186_9FUNG</name>
<evidence type="ECO:0000313" key="1">
    <source>
        <dbReference type="EMBL" id="KAJ1879728.1"/>
    </source>
</evidence>
<dbReference type="EMBL" id="JANBPG010003672">
    <property type="protein sequence ID" value="KAJ1879728.1"/>
    <property type="molecule type" value="Genomic_DNA"/>
</dbReference>
<keyword evidence="2" id="KW-1185">Reference proteome</keyword>
<gene>
    <name evidence="1" type="primary">GYP2_4</name>
    <name evidence="1" type="ORF">LPJ66_011632</name>
</gene>
<sequence length="540" mass="61118">MFGSEKKVVFQLREIKDLAKTRTMGGARDDGIEVTTKDGSKYVFANLFHRDETFDMLSQLTANTMKRVLMNSEYSTTQFQPASSSLQASAGGHMRSPSTASSTTGGINPDSRLPMAATAAHQSSLTNGASLAEQIAKQRRNEEFRGEFGLPRSETLLSLIESASLSLPETASVYSGKLYLSTSFACYMSRDFRGCRITLPLAAIRRIERVNGFDRNNVACYELIITVWHQMAVSFKVPLDNSECNRWCDALRGQLKAMVEEQRYAKANRTALSRYTLKSFCKTCASEQILHGRDAELDCLGQTFGYPGDPKEMKERAKSKYWVTYFKEYGRNLTIIRRAEFDRLIRVGLPNGLRGEIWELSSGAMYLRFQNRGVYDKYVSDYNSCPGPYAEEIEKDLNRSLPEYAGYQAPEGIDALRRVLNAYSLRDTELGYCQAMNIVASTMLIFMTEEQVFWTLTVMCDRLVPGYYSPSMYGATLDQSIFQSLVEETMPMLATKFKRHDMQLSIACLPWFLTLFVNSMPLVYALRVLDCFFLEGPKIL</sequence>